<dbReference type="Proteomes" id="UP000216361">
    <property type="component" value="Unassembled WGS sequence"/>
</dbReference>
<organism evidence="8 9">
    <name type="scientific">Elstera cyanobacteriorum</name>
    <dbReference type="NCBI Taxonomy" id="2022747"/>
    <lineage>
        <taxon>Bacteria</taxon>
        <taxon>Pseudomonadati</taxon>
        <taxon>Pseudomonadota</taxon>
        <taxon>Alphaproteobacteria</taxon>
        <taxon>Rhodospirillales</taxon>
        <taxon>Rhodospirillaceae</taxon>
        <taxon>Elstera</taxon>
    </lineage>
</organism>
<evidence type="ECO:0000259" key="7">
    <source>
        <dbReference type="Pfam" id="PF08281"/>
    </source>
</evidence>
<keyword evidence="9" id="KW-1185">Reference proteome</keyword>
<dbReference type="RefSeq" id="WP_094410525.1">
    <property type="nucleotide sequence ID" value="NZ_BMJZ01000003.1"/>
</dbReference>
<dbReference type="Pfam" id="PF08281">
    <property type="entry name" value="Sigma70_r4_2"/>
    <property type="match status" value="1"/>
</dbReference>
<feature type="domain" description="RNA polymerase sigma factor 70 region 4 type 2" evidence="7">
    <location>
        <begin position="125"/>
        <end position="177"/>
    </location>
</feature>
<dbReference type="NCBIfam" id="TIGR02937">
    <property type="entry name" value="sigma70-ECF"/>
    <property type="match status" value="1"/>
</dbReference>
<dbReference type="SUPFAM" id="SSF88659">
    <property type="entry name" value="Sigma3 and sigma4 domains of RNA polymerase sigma factors"/>
    <property type="match status" value="1"/>
</dbReference>
<gene>
    <name evidence="8" type="ORF">CHR90_18135</name>
</gene>
<dbReference type="PANTHER" id="PTHR43133">
    <property type="entry name" value="RNA POLYMERASE ECF-TYPE SIGMA FACTO"/>
    <property type="match status" value="1"/>
</dbReference>
<feature type="domain" description="RNA polymerase sigma-70 region 2" evidence="6">
    <location>
        <begin position="31"/>
        <end position="95"/>
    </location>
</feature>
<dbReference type="SUPFAM" id="SSF88946">
    <property type="entry name" value="Sigma2 domain of RNA polymerase sigma factors"/>
    <property type="match status" value="1"/>
</dbReference>
<dbReference type="Pfam" id="PF04542">
    <property type="entry name" value="Sigma70_r2"/>
    <property type="match status" value="1"/>
</dbReference>
<evidence type="ECO:0008006" key="10">
    <source>
        <dbReference type="Google" id="ProtNLM"/>
    </source>
</evidence>
<keyword evidence="5" id="KW-0804">Transcription</keyword>
<dbReference type="EMBL" id="NOXS01000035">
    <property type="protein sequence ID" value="OYQ16887.1"/>
    <property type="molecule type" value="Genomic_DNA"/>
</dbReference>
<evidence type="ECO:0000256" key="1">
    <source>
        <dbReference type="ARBA" id="ARBA00010641"/>
    </source>
</evidence>
<dbReference type="GO" id="GO:0016987">
    <property type="term" value="F:sigma factor activity"/>
    <property type="evidence" value="ECO:0007669"/>
    <property type="project" value="UniProtKB-KW"/>
</dbReference>
<protein>
    <recommendedName>
        <fullName evidence="10">RNA polymerase subunit sigma</fullName>
    </recommendedName>
</protein>
<dbReference type="InterPro" id="IPR036388">
    <property type="entry name" value="WH-like_DNA-bd_sf"/>
</dbReference>
<dbReference type="CDD" id="cd06171">
    <property type="entry name" value="Sigma70_r4"/>
    <property type="match status" value="1"/>
</dbReference>
<dbReference type="Gene3D" id="1.10.10.10">
    <property type="entry name" value="Winged helix-like DNA-binding domain superfamily/Winged helix DNA-binding domain"/>
    <property type="match status" value="1"/>
</dbReference>
<evidence type="ECO:0000256" key="4">
    <source>
        <dbReference type="ARBA" id="ARBA00023125"/>
    </source>
</evidence>
<evidence type="ECO:0000313" key="8">
    <source>
        <dbReference type="EMBL" id="OYQ16887.1"/>
    </source>
</evidence>
<dbReference type="InterPro" id="IPR014284">
    <property type="entry name" value="RNA_pol_sigma-70_dom"/>
</dbReference>
<dbReference type="AlphaFoldDB" id="A0A255XIV3"/>
<evidence type="ECO:0000313" key="9">
    <source>
        <dbReference type="Proteomes" id="UP000216361"/>
    </source>
</evidence>
<keyword evidence="2" id="KW-0805">Transcription regulation</keyword>
<dbReference type="InterPro" id="IPR013325">
    <property type="entry name" value="RNA_pol_sigma_r2"/>
</dbReference>
<dbReference type="GO" id="GO:0006352">
    <property type="term" value="P:DNA-templated transcription initiation"/>
    <property type="evidence" value="ECO:0007669"/>
    <property type="project" value="InterPro"/>
</dbReference>
<dbReference type="InterPro" id="IPR007627">
    <property type="entry name" value="RNA_pol_sigma70_r2"/>
</dbReference>
<reference evidence="8 9" key="1">
    <citation type="submission" date="2017-07" db="EMBL/GenBank/DDBJ databases">
        <title>Elstera cyanobacteriorum sp. nov., a novel bacterium isolated from cyanobacterial aggregates in a eutrophic lake.</title>
        <authorList>
            <person name="Cai H."/>
        </authorList>
    </citation>
    <scope>NUCLEOTIDE SEQUENCE [LARGE SCALE GENOMIC DNA]</scope>
    <source>
        <strain evidence="8 9">TH019</strain>
    </source>
</reference>
<dbReference type="InterPro" id="IPR013249">
    <property type="entry name" value="RNA_pol_sigma70_r4_t2"/>
</dbReference>
<comment type="similarity">
    <text evidence="1">Belongs to the sigma-70 factor family. ECF subfamily.</text>
</comment>
<evidence type="ECO:0000259" key="6">
    <source>
        <dbReference type="Pfam" id="PF04542"/>
    </source>
</evidence>
<accession>A0A255XIV3</accession>
<dbReference type="GO" id="GO:0003677">
    <property type="term" value="F:DNA binding"/>
    <property type="evidence" value="ECO:0007669"/>
    <property type="project" value="UniProtKB-KW"/>
</dbReference>
<evidence type="ECO:0000256" key="5">
    <source>
        <dbReference type="ARBA" id="ARBA00023163"/>
    </source>
</evidence>
<proteinExistence type="inferred from homology"/>
<dbReference type="Gene3D" id="1.10.1740.10">
    <property type="match status" value="1"/>
</dbReference>
<keyword evidence="3" id="KW-0731">Sigma factor</keyword>
<dbReference type="InterPro" id="IPR013324">
    <property type="entry name" value="RNA_pol_sigma_r3/r4-like"/>
</dbReference>
<sequence length="184" mass="20479">MTFSADQGAAWGRLMAAAQAGDSAAYRQLLTEILPFVRAIIVRQIGRTDEDATQEALLSLHLVRHTYDPDRPFKPWLAAIVRHRLLDGLRRQTRRAKNEITVDDFDVTADRLTTNSDQEAVDEVQALRHALDQLPEAQRQAILLVRLQDKSLAEAAVELGTNVGALKVSVHRALKRLKSLLGGE</sequence>
<name>A0A255XIV3_9PROT</name>
<dbReference type="PANTHER" id="PTHR43133:SF58">
    <property type="entry name" value="ECF RNA POLYMERASE SIGMA FACTOR SIGD"/>
    <property type="match status" value="1"/>
</dbReference>
<comment type="caution">
    <text evidence="8">The sequence shown here is derived from an EMBL/GenBank/DDBJ whole genome shotgun (WGS) entry which is preliminary data.</text>
</comment>
<dbReference type="OrthoDB" id="7041663at2"/>
<evidence type="ECO:0000256" key="3">
    <source>
        <dbReference type="ARBA" id="ARBA00023082"/>
    </source>
</evidence>
<keyword evidence="4" id="KW-0238">DNA-binding</keyword>
<dbReference type="InterPro" id="IPR039425">
    <property type="entry name" value="RNA_pol_sigma-70-like"/>
</dbReference>
<evidence type="ECO:0000256" key="2">
    <source>
        <dbReference type="ARBA" id="ARBA00023015"/>
    </source>
</evidence>